<dbReference type="InterPro" id="IPR001764">
    <property type="entry name" value="Glyco_hydro_3_N"/>
</dbReference>
<dbReference type="SMART" id="SM01217">
    <property type="entry name" value="Fn3_like"/>
    <property type="match status" value="1"/>
</dbReference>
<organism evidence="4 5">
    <name type="scientific">Streptomyces dysideae</name>
    <dbReference type="NCBI Taxonomy" id="909626"/>
    <lineage>
        <taxon>Bacteria</taxon>
        <taxon>Bacillati</taxon>
        <taxon>Actinomycetota</taxon>
        <taxon>Actinomycetes</taxon>
        <taxon>Kitasatosporales</taxon>
        <taxon>Streptomycetaceae</taxon>
        <taxon>Streptomyces</taxon>
    </lineage>
</organism>
<dbReference type="InterPro" id="IPR036962">
    <property type="entry name" value="Glyco_hydro_3_N_sf"/>
</dbReference>
<dbReference type="PANTHER" id="PTHR42715:SF10">
    <property type="entry name" value="BETA-GLUCOSIDASE"/>
    <property type="match status" value="1"/>
</dbReference>
<keyword evidence="5" id="KW-1185">Reference proteome</keyword>
<dbReference type="Gene3D" id="2.60.120.260">
    <property type="entry name" value="Galactose-binding domain-like"/>
    <property type="match status" value="1"/>
</dbReference>
<dbReference type="PRINTS" id="PR00133">
    <property type="entry name" value="GLHYDRLASE3"/>
</dbReference>
<dbReference type="PANTHER" id="PTHR42715">
    <property type="entry name" value="BETA-GLUCOSIDASE"/>
    <property type="match status" value="1"/>
</dbReference>
<comment type="similarity">
    <text evidence="1">Belongs to the glycosyl hydrolase 3 family.</text>
</comment>
<gene>
    <name evidence="4" type="ORF">AQJ91_27145</name>
</gene>
<dbReference type="SUPFAM" id="SSF51445">
    <property type="entry name" value="(Trans)glycosidases"/>
    <property type="match status" value="1"/>
</dbReference>
<dbReference type="Gene3D" id="2.60.40.10">
    <property type="entry name" value="Immunoglobulins"/>
    <property type="match status" value="1"/>
</dbReference>
<dbReference type="SUPFAM" id="SSF52279">
    <property type="entry name" value="Beta-D-glucan exohydrolase, C-terminal domain"/>
    <property type="match status" value="1"/>
</dbReference>
<dbReference type="InterPro" id="IPR013783">
    <property type="entry name" value="Ig-like_fold"/>
</dbReference>
<dbReference type="EMBL" id="LMXB01000068">
    <property type="protein sequence ID" value="KUO18075.1"/>
    <property type="molecule type" value="Genomic_DNA"/>
</dbReference>
<sequence length="668" mass="73017">MQSAGVVATAKHFVGNKSETERLTYDSRIDERTLREVYLAPFETVVRAGVGAVMAAYNSLDGTLATEHRRLLTELLKQEWGFDGVVVSDWHAARSTEATALAGLDLVMPGPDGPWGNALVEAVRDGRVPEELIDDKVLRLLRLLRLADRVAAKPPAAVRADARRTLRDLAARGMVLLHDRGLLPLDEASIGRVALIGPNAVRLTAQGGGSAQVLPERVVQPLDGLRRVLGEEARIDLQPGVLTHRNLPRLPSESTPDGVCLEFLDRAGNLLRSEHRSKAHVVLEDDTPAGTETVVLRTRVVLPEDPEDGPHRLSVYGGGAFTWHVGDREPLTFDLPVPERDPLSPLVEPAEFRTHTQGAAQEVQVRLEYTYDERAHWHIFGLGHLAPHPPEDELLDRAVAAARDADTVVLVIGTTEEYESEGFDRDTLALPGRQDELVRRVCAANPRTVLVVNAGAPVLMPWADLPAALLWAWLPGQEGGDALADILTGLAEPGGRLPTTFPAGESGLPRVRPEDGVLSYDERHFIGYRSRNKPLFPFGHGLGYTTWEYETLAARTLDDGALAVDVTLRNTGARPGREVVQVYLESPAEPPRLIGFAAGEVRPGETAPVRVRTGPQVLRRWTDRGWAPPTGAHRILVGRSSGDIRLTADVTLTTARAIPERHHHDNRR</sequence>
<dbReference type="Pfam" id="PF01915">
    <property type="entry name" value="Glyco_hydro_3_C"/>
    <property type="match status" value="1"/>
</dbReference>
<keyword evidence="2" id="KW-0378">Hydrolase</keyword>
<dbReference type="STRING" id="909626.AQJ91_27145"/>
<evidence type="ECO:0000313" key="5">
    <source>
        <dbReference type="Proteomes" id="UP000053260"/>
    </source>
</evidence>
<evidence type="ECO:0000313" key="4">
    <source>
        <dbReference type="EMBL" id="KUO18075.1"/>
    </source>
</evidence>
<evidence type="ECO:0000256" key="1">
    <source>
        <dbReference type="ARBA" id="ARBA00005336"/>
    </source>
</evidence>
<comment type="caution">
    <text evidence="4">The sequence shown here is derived from an EMBL/GenBank/DDBJ whole genome shotgun (WGS) entry which is preliminary data.</text>
</comment>
<dbReference type="GO" id="GO:0004553">
    <property type="term" value="F:hydrolase activity, hydrolyzing O-glycosyl compounds"/>
    <property type="evidence" value="ECO:0007669"/>
    <property type="project" value="InterPro"/>
</dbReference>
<evidence type="ECO:0000259" key="3">
    <source>
        <dbReference type="SMART" id="SM01217"/>
    </source>
</evidence>
<feature type="domain" description="Fibronectin type III-like" evidence="3">
    <location>
        <begin position="578"/>
        <end position="641"/>
    </location>
</feature>
<proteinExistence type="inferred from homology"/>
<dbReference type="GO" id="GO:0005975">
    <property type="term" value="P:carbohydrate metabolic process"/>
    <property type="evidence" value="ECO:0007669"/>
    <property type="project" value="InterPro"/>
</dbReference>
<reference evidence="4 5" key="1">
    <citation type="submission" date="2015-10" db="EMBL/GenBank/DDBJ databases">
        <title>Draft genome sequence of Streptomyces sp. RV15, isolated from a marine sponge.</title>
        <authorList>
            <person name="Ruckert C."/>
            <person name="Abdelmohsen U.R."/>
            <person name="Winkler A."/>
            <person name="Hentschel U."/>
            <person name="Kalinowski J."/>
            <person name="Kampfer P."/>
            <person name="Glaeser S."/>
        </authorList>
    </citation>
    <scope>NUCLEOTIDE SEQUENCE [LARGE SCALE GENOMIC DNA]</scope>
    <source>
        <strain evidence="4 5">RV15</strain>
    </source>
</reference>
<dbReference type="Gene3D" id="3.40.50.1700">
    <property type="entry name" value="Glycoside hydrolase family 3 C-terminal domain"/>
    <property type="match status" value="1"/>
</dbReference>
<dbReference type="InterPro" id="IPR002772">
    <property type="entry name" value="Glyco_hydro_3_C"/>
</dbReference>
<dbReference type="InterPro" id="IPR017853">
    <property type="entry name" value="GH"/>
</dbReference>
<name>A0A101UWE4_9ACTN</name>
<dbReference type="InterPro" id="IPR036881">
    <property type="entry name" value="Glyco_hydro_3_C_sf"/>
</dbReference>
<dbReference type="AlphaFoldDB" id="A0A101UWE4"/>
<dbReference type="InterPro" id="IPR050288">
    <property type="entry name" value="Cellulose_deg_GH3"/>
</dbReference>
<dbReference type="InterPro" id="IPR026891">
    <property type="entry name" value="Fn3-like"/>
</dbReference>
<dbReference type="Pfam" id="PF14310">
    <property type="entry name" value="Fn3-like"/>
    <property type="match status" value="1"/>
</dbReference>
<evidence type="ECO:0000256" key="2">
    <source>
        <dbReference type="ARBA" id="ARBA00022801"/>
    </source>
</evidence>
<accession>A0A101UWE4</accession>
<dbReference type="Gene3D" id="3.20.20.300">
    <property type="entry name" value="Glycoside hydrolase, family 3, N-terminal domain"/>
    <property type="match status" value="1"/>
</dbReference>
<protein>
    <recommendedName>
        <fullName evidence="3">Fibronectin type III-like domain-containing protein</fullName>
    </recommendedName>
</protein>
<dbReference type="Proteomes" id="UP000053260">
    <property type="component" value="Unassembled WGS sequence"/>
</dbReference>
<dbReference type="Pfam" id="PF00933">
    <property type="entry name" value="Glyco_hydro_3"/>
    <property type="match status" value="1"/>
</dbReference>